<sequence length="103" mass="11543">MLIVAILTSFIHVLILIRSVIFFRTVGQTRESDKTAVASISMLSILYLLAMSLAWLERPPLILSQQISGPMFIAYNLAVAILFYGQIQLVTNRRAEHACQPHS</sequence>
<evidence type="ECO:0000313" key="2">
    <source>
        <dbReference type="EMBL" id="QJB01473.1"/>
    </source>
</evidence>
<evidence type="ECO:0000256" key="1">
    <source>
        <dbReference type="SAM" id="Phobius"/>
    </source>
</evidence>
<gene>
    <name evidence="2" type="ORF">MM171A00102_0032</name>
    <name evidence="3" type="ORF">MM171B00096_0066</name>
</gene>
<keyword evidence="1" id="KW-0812">Transmembrane</keyword>
<keyword evidence="1" id="KW-1133">Transmembrane helix</keyword>
<keyword evidence="1" id="KW-0472">Membrane</keyword>
<feature type="transmembrane region" description="Helical" evidence="1">
    <location>
        <begin position="35"/>
        <end position="55"/>
    </location>
</feature>
<feature type="transmembrane region" description="Helical" evidence="1">
    <location>
        <begin position="67"/>
        <end position="85"/>
    </location>
</feature>
<dbReference type="EMBL" id="MT143896">
    <property type="protein sequence ID" value="QJH92504.1"/>
    <property type="molecule type" value="Genomic_DNA"/>
</dbReference>
<dbReference type="AlphaFoldDB" id="A0A6M3X469"/>
<accession>A0A6M3X469</accession>
<reference evidence="3" key="1">
    <citation type="submission" date="2020-03" db="EMBL/GenBank/DDBJ databases">
        <title>The deep terrestrial virosphere.</title>
        <authorList>
            <person name="Holmfeldt K."/>
            <person name="Nilsson E."/>
            <person name="Simone D."/>
            <person name="Lopez-Fernandez M."/>
            <person name="Wu X."/>
            <person name="de Brujin I."/>
            <person name="Lundin D."/>
            <person name="Andersson A."/>
            <person name="Bertilsson S."/>
            <person name="Dopson M."/>
        </authorList>
    </citation>
    <scope>NUCLEOTIDE SEQUENCE</scope>
    <source>
        <strain evidence="2">MM171A00102</strain>
        <strain evidence="3">MM171B00096</strain>
    </source>
</reference>
<protein>
    <submittedName>
        <fullName evidence="3">Uncharacterized protein</fullName>
    </submittedName>
</protein>
<dbReference type="EMBL" id="MT143709">
    <property type="protein sequence ID" value="QJB01473.1"/>
    <property type="molecule type" value="Genomic_DNA"/>
</dbReference>
<name>A0A6M3X469_9ZZZZ</name>
<organism evidence="3">
    <name type="scientific">viral metagenome</name>
    <dbReference type="NCBI Taxonomy" id="1070528"/>
    <lineage>
        <taxon>unclassified sequences</taxon>
        <taxon>metagenomes</taxon>
        <taxon>organismal metagenomes</taxon>
    </lineage>
</organism>
<feature type="transmembrane region" description="Helical" evidence="1">
    <location>
        <begin position="6"/>
        <end position="23"/>
    </location>
</feature>
<proteinExistence type="predicted"/>
<evidence type="ECO:0000313" key="3">
    <source>
        <dbReference type="EMBL" id="QJH92504.1"/>
    </source>
</evidence>